<dbReference type="SUPFAM" id="SSF55957">
    <property type="entry name" value="Phosphoglucomutase, C-terminal domain"/>
    <property type="match status" value="1"/>
</dbReference>
<evidence type="ECO:0000259" key="10">
    <source>
        <dbReference type="Pfam" id="PF02879"/>
    </source>
</evidence>
<dbReference type="PRINTS" id="PR00509">
    <property type="entry name" value="PGMPMM"/>
</dbReference>
<dbReference type="GO" id="GO:0000287">
    <property type="term" value="F:magnesium ion binding"/>
    <property type="evidence" value="ECO:0007669"/>
    <property type="project" value="InterPro"/>
</dbReference>
<keyword evidence="6" id="KW-0413">Isomerase</keyword>
<proteinExistence type="inferred from homology"/>
<dbReference type="STRING" id="83560.NC80_02855"/>
<comment type="similarity">
    <text evidence="2 7">Belongs to the phosphohexose mutase family.</text>
</comment>
<dbReference type="AlphaFoldDB" id="A0A069ZUS1"/>
<dbReference type="GeneID" id="1245927"/>
<evidence type="ECO:0000313" key="13">
    <source>
        <dbReference type="Proteomes" id="UP000260363"/>
    </source>
</evidence>
<evidence type="ECO:0000259" key="9">
    <source>
        <dbReference type="Pfam" id="PF02878"/>
    </source>
</evidence>
<sequence length="593" mass="67062">MEIPKKKIEEMFDPQTAKNILSWLQDNACDNTLILDLLDKDPEKLKERFGDILTFGTAGLRSLMGVGTNRLNVFTVRRATQSLAQVLKQRYPDEDISVVVGYDTRHHSLEFGQETAKVLAGNGILTYLFQVPEPLALVSYSVREFQAKAGVMITASHNPPAYNGYKVYMSTGGQVLPPMDQEIVKEFQMIDQVLSVDTLDHPCIRLIQEEIEADYEKALHQLQLCREDNRQHGSLLRMSYSPLHGTGVSMVPRILKDWGFSSVCLVEKQMIPDGDFPTIVLPNPEDPEALVLGIQQMLDQKDDLFIATDPDADRIGIVSLEKDGPYRFNGNQIACLLAAHILSRESQKAPLGVEDKVVKSIVTTELLTAITESYGGSVVNVGAGFKYIGEKIELWRSGMERFIFGAEESYGYLYGSHVEDKDAMISAALIAETALQQKLRGYTLRDALLELYEIHGYYANLTESIDLPVDQPNQKQELLERWETQDPLYMSLPGRKLVAFENYKTGEGCDLVTGITYKLALPKMSMLCFYYEGSGRVIVRPSGTEPKIKLYFELKHHFSEFSKERTVRESREKESFEALENFVKETKMRLFRT</sequence>
<evidence type="ECO:0000256" key="1">
    <source>
        <dbReference type="ARBA" id="ARBA00001946"/>
    </source>
</evidence>
<evidence type="ECO:0000256" key="7">
    <source>
        <dbReference type="RuleBase" id="RU004326"/>
    </source>
</evidence>
<dbReference type="RefSeq" id="WP_010230856.1">
    <property type="nucleotide sequence ID" value="NZ_CP007217.1"/>
</dbReference>
<dbReference type="Pfam" id="PF00408">
    <property type="entry name" value="PGM_PMM_IV"/>
    <property type="match status" value="1"/>
</dbReference>
<dbReference type="PROSITE" id="PS00710">
    <property type="entry name" value="PGM_PMM"/>
    <property type="match status" value="1"/>
</dbReference>
<dbReference type="InterPro" id="IPR036900">
    <property type="entry name" value="A-D-PHexomutase_C_sf"/>
</dbReference>
<accession>A0A069ZUS1</accession>
<evidence type="ECO:0000256" key="3">
    <source>
        <dbReference type="ARBA" id="ARBA00022553"/>
    </source>
</evidence>
<evidence type="ECO:0000259" key="11">
    <source>
        <dbReference type="Pfam" id="PF02880"/>
    </source>
</evidence>
<evidence type="ECO:0000256" key="2">
    <source>
        <dbReference type="ARBA" id="ARBA00010231"/>
    </source>
</evidence>
<dbReference type="InterPro" id="IPR005841">
    <property type="entry name" value="Alpha-D-phosphohexomutase_SF"/>
</dbReference>
<reference evidence="12 13" key="1">
    <citation type="submission" date="2014-02" db="EMBL/GenBank/DDBJ databases">
        <authorList>
            <person name="Chen C."/>
            <person name="Conrad T.A."/>
            <person name="Zhou Z."/>
            <person name="Lai Z."/>
            <person name="Zhong G."/>
        </authorList>
    </citation>
    <scope>NUCLEOTIDE SEQUENCE [LARGE SCALE GENOMIC DNA]</scope>
    <source>
        <strain evidence="12 13">Nigg3-28</strain>
    </source>
</reference>
<dbReference type="InterPro" id="IPR016066">
    <property type="entry name" value="A-D-PHexomutase_CS"/>
</dbReference>
<feature type="domain" description="Alpha-D-phosphohexomutase alpha/beta/alpha" evidence="10">
    <location>
        <begin position="229"/>
        <end position="321"/>
    </location>
</feature>
<dbReference type="PANTHER" id="PTHR45745:SF1">
    <property type="entry name" value="PHOSPHOGLUCOMUTASE 2B-RELATED"/>
    <property type="match status" value="1"/>
</dbReference>
<dbReference type="InterPro" id="IPR005843">
    <property type="entry name" value="A-D-PHexomutase_C"/>
</dbReference>
<feature type="domain" description="Alpha-D-phosphohexomutase alpha/beta/alpha" evidence="9">
    <location>
        <begin position="54"/>
        <end position="192"/>
    </location>
</feature>
<dbReference type="SUPFAM" id="SSF53738">
    <property type="entry name" value="Phosphoglucomutase, first 3 domains"/>
    <property type="match status" value="3"/>
</dbReference>
<dbReference type="Gene3D" id="3.40.120.10">
    <property type="entry name" value="Alpha-D-Glucose-1,6-Bisphosphate, subunit A, domain 3"/>
    <property type="match status" value="3"/>
</dbReference>
<dbReference type="Pfam" id="PF02878">
    <property type="entry name" value="PGM_PMM_I"/>
    <property type="match status" value="1"/>
</dbReference>
<name>A0A069ZUS1_CHLMR</name>
<dbReference type="OMA" id="GYCVDPE"/>
<keyword evidence="4 7" id="KW-0479">Metal-binding</keyword>
<dbReference type="InterPro" id="IPR005846">
    <property type="entry name" value="A-D-PHexomutase_a/b/a-III"/>
</dbReference>
<keyword evidence="5 7" id="KW-0460">Magnesium</keyword>
<dbReference type="EMBL" id="CP007217">
    <property type="protein sequence ID" value="AJR10642.1"/>
    <property type="molecule type" value="Genomic_DNA"/>
</dbReference>
<dbReference type="InterPro" id="IPR005844">
    <property type="entry name" value="A-D-PHexomutase_a/b/a-I"/>
</dbReference>
<organism evidence="12 13">
    <name type="scientific">Chlamydia muridarum</name>
    <dbReference type="NCBI Taxonomy" id="83560"/>
    <lineage>
        <taxon>Bacteria</taxon>
        <taxon>Pseudomonadati</taxon>
        <taxon>Chlamydiota</taxon>
        <taxon>Chlamydiia</taxon>
        <taxon>Chlamydiales</taxon>
        <taxon>Chlamydiaceae</taxon>
        <taxon>Chlamydia/Chlamydophila group</taxon>
        <taxon>Chlamydia</taxon>
    </lineage>
</organism>
<evidence type="ECO:0000256" key="5">
    <source>
        <dbReference type="ARBA" id="ARBA00022842"/>
    </source>
</evidence>
<dbReference type="KEGG" id="cmx:DNC_02875"/>
<feature type="domain" description="Alpha-D-phosphohexomutase C-terminal" evidence="8">
    <location>
        <begin position="531"/>
        <end position="553"/>
    </location>
</feature>
<dbReference type="GO" id="GO:0005975">
    <property type="term" value="P:carbohydrate metabolic process"/>
    <property type="evidence" value="ECO:0007669"/>
    <property type="project" value="InterPro"/>
</dbReference>
<dbReference type="PATRIC" id="fig|83560.10.peg.582"/>
<dbReference type="Pfam" id="PF02880">
    <property type="entry name" value="PGM_PMM_III"/>
    <property type="match status" value="1"/>
</dbReference>
<dbReference type="Gene3D" id="3.30.310.50">
    <property type="entry name" value="Alpha-D-phosphohexomutase, C-terminal domain"/>
    <property type="match status" value="1"/>
</dbReference>
<dbReference type="Pfam" id="PF02879">
    <property type="entry name" value="PGM_PMM_II"/>
    <property type="match status" value="1"/>
</dbReference>
<dbReference type="GO" id="GO:0006166">
    <property type="term" value="P:purine ribonucleoside salvage"/>
    <property type="evidence" value="ECO:0007669"/>
    <property type="project" value="TreeGrafter"/>
</dbReference>
<protein>
    <submittedName>
        <fullName evidence="12">Phosphoglucomutase</fullName>
    </submittedName>
</protein>
<feature type="domain" description="Alpha-D-phosphohexomutase alpha/beta/alpha" evidence="11">
    <location>
        <begin position="329"/>
        <end position="448"/>
    </location>
</feature>
<evidence type="ECO:0000256" key="4">
    <source>
        <dbReference type="ARBA" id="ARBA00022723"/>
    </source>
</evidence>
<dbReference type="GO" id="GO:0008973">
    <property type="term" value="F:phosphopentomutase activity"/>
    <property type="evidence" value="ECO:0007669"/>
    <property type="project" value="TreeGrafter"/>
</dbReference>
<dbReference type="KEGG" id="cmg:NC81_02870"/>
<gene>
    <name evidence="12" type="ORF">BD36_03045</name>
</gene>
<comment type="cofactor">
    <cofactor evidence="1">
        <name>Mg(2+)</name>
        <dbReference type="ChEBI" id="CHEBI:18420"/>
    </cofactor>
</comment>
<dbReference type="Proteomes" id="UP000260363">
    <property type="component" value="Chromosome"/>
</dbReference>
<dbReference type="InterPro" id="IPR005845">
    <property type="entry name" value="A-D-PHexomutase_a/b/a-II"/>
</dbReference>
<keyword evidence="3" id="KW-0597">Phosphoprotein</keyword>
<evidence type="ECO:0000313" key="12">
    <source>
        <dbReference type="EMBL" id="AJR10642.1"/>
    </source>
</evidence>
<dbReference type="CDD" id="cd05799">
    <property type="entry name" value="PGM2"/>
    <property type="match status" value="1"/>
</dbReference>
<dbReference type="PANTHER" id="PTHR45745">
    <property type="entry name" value="PHOSPHOMANNOMUTASE 45A"/>
    <property type="match status" value="1"/>
</dbReference>
<dbReference type="InterPro" id="IPR016055">
    <property type="entry name" value="A-D-PHexomutase_a/b/a-I/II/III"/>
</dbReference>
<evidence type="ECO:0000259" key="8">
    <source>
        <dbReference type="Pfam" id="PF00408"/>
    </source>
</evidence>
<evidence type="ECO:0000256" key="6">
    <source>
        <dbReference type="ARBA" id="ARBA00023235"/>
    </source>
</evidence>
<dbReference type="KEGG" id="cmm:NC80_02855"/>